<comment type="caution">
    <text evidence="4">The sequence shown here is derived from an EMBL/GenBank/DDBJ whole genome shotgun (WGS) entry which is preliminary data.</text>
</comment>
<feature type="signal peptide" evidence="3">
    <location>
        <begin position="1"/>
        <end position="23"/>
    </location>
</feature>
<dbReference type="AlphaFoldDB" id="A0A7W3PA83"/>
<evidence type="ECO:0000313" key="4">
    <source>
        <dbReference type="EMBL" id="MBA8804239.1"/>
    </source>
</evidence>
<keyword evidence="5" id="KW-1185">Reference proteome</keyword>
<keyword evidence="3" id="KW-0732">Signal</keyword>
<feature type="compositionally biased region" description="Low complexity" evidence="1">
    <location>
        <begin position="196"/>
        <end position="214"/>
    </location>
</feature>
<evidence type="ECO:0000256" key="2">
    <source>
        <dbReference type="SAM" id="Phobius"/>
    </source>
</evidence>
<accession>A0A7W3PA83</accession>
<feature type="region of interest" description="Disordered" evidence="1">
    <location>
        <begin position="142"/>
        <end position="272"/>
    </location>
</feature>
<evidence type="ECO:0000313" key="5">
    <source>
        <dbReference type="Proteomes" id="UP000580910"/>
    </source>
</evidence>
<feature type="compositionally biased region" description="Low complexity" evidence="1">
    <location>
        <begin position="154"/>
        <end position="163"/>
    </location>
</feature>
<keyword evidence="2" id="KW-0472">Membrane</keyword>
<name>A0A7W3PA83_9ACTN</name>
<keyword evidence="2" id="KW-0812">Transmembrane</keyword>
<keyword evidence="2" id="KW-1133">Transmembrane helix</keyword>
<protein>
    <recommendedName>
        <fullName evidence="6">Gram-positive cocci surface proteins LPxTG domain-containing protein</fullName>
    </recommendedName>
</protein>
<evidence type="ECO:0000256" key="1">
    <source>
        <dbReference type="SAM" id="MobiDB-lite"/>
    </source>
</evidence>
<evidence type="ECO:0000256" key="3">
    <source>
        <dbReference type="SAM" id="SignalP"/>
    </source>
</evidence>
<evidence type="ECO:0008006" key="6">
    <source>
        <dbReference type="Google" id="ProtNLM"/>
    </source>
</evidence>
<organism evidence="4 5">
    <name type="scientific">Nocardioides ginsengisegetis</name>
    <dbReference type="NCBI Taxonomy" id="661491"/>
    <lineage>
        <taxon>Bacteria</taxon>
        <taxon>Bacillati</taxon>
        <taxon>Actinomycetota</taxon>
        <taxon>Actinomycetes</taxon>
        <taxon>Propionibacteriales</taxon>
        <taxon>Nocardioidaceae</taxon>
        <taxon>Nocardioides</taxon>
    </lineage>
</organism>
<feature type="transmembrane region" description="Helical" evidence="2">
    <location>
        <begin position="273"/>
        <end position="292"/>
    </location>
</feature>
<feature type="compositionally biased region" description="Low complexity" evidence="1">
    <location>
        <begin position="233"/>
        <end position="272"/>
    </location>
</feature>
<feature type="compositionally biased region" description="Basic residues" evidence="1">
    <location>
        <begin position="221"/>
        <end position="232"/>
    </location>
</feature>
<sequence length="298" mass="29272">MRLTLASLVAAVLVTAATGVIPAAPTQAAACSTASGVTVVVDFHELGGGVQQVCDAGGAGDDAATQFEDSGFALTRVQRQPGFVCRVNNAPSSDQESCVNTPPADAYWGLWWSDGTSGTWTYASQGVDSLTVPEGGYVALSWNGSSTKSPPGAAPTAHKTASPTPSPSPSHQPTQQPTQQPTHAPSQQPGTGGGTTAPASGATAPSVSASSAGSKPDGKHGGKHGQKKRHHASPSAGASSSATADPSGSASPAAGDVPAAEAPTPDDGGLPAWVAPAAIAVLFAAAGATALVRRRRAG</sequence>
<dbReference type="RefSeq" id="WP_182539639.1">
    <property type="nucleotide sequence ID" value="NZ_JACGXA010000001.1"/>
</dbReference>
<proteinExistence type="predicted"/>
<dbReference type="EMBL" id="JACGXA010000001">
    <property type="protein sequence ID" value="MBA8804239.1"/>
    <property type="molecule type" value="Genomic_DNA"/>
</dbReference>
<feature type="compositionally biased region" description="Low complexity" evidence="1">
    <location>
        <begin position="171"/>
        <end position="189"/>
    </location>
</feature>
<reference evidence="4 5" key="1">
    <citation type="submission" date="2020-07" db="EMBL/GenBank/DDBJ databases">
        <title>Sequencing the genomes of 1000 actinobacteria strains.</title>
        <authorList>
            <person name="Klenk H.-P."/>
        </authorList>
    </citation>
    <scope>NUCLEOTIDE SEQUENCE [LARGE SCALE GENOMIC DNA]</scope>
    <source>
        <strain evidence="4 5">DSM 21349</strain>
    </source>
</reference>
<feature type="chain" id="PRO_5038797812" description="Gram-positive cocci surface proteins LPxTG domain-containing protein" evidence="3">
    <location>
        <begin position="24"/>
        <end position="298"/>
    </location>
</feature>
<dbReference type="Proteomes" id="UP000580910">
    <property type="component" value="Unassembled WGS sequence"/>
</dbReference>
<gene>
    <name evidence="4" type="ORF">FB382_002530</name>
</gene>